<dbReference type="AlphaFoldDB" id="A0A8C2FFI9"/>
<protein>
    <recommendedName>
        <fullName evidence="1">Pyrin domain-containing protein</fullName>
    </recommendedName>
</protein>
<dbReference type="InterPro" id="IPR004020">
    <property type="entry name" value="DAPIN"/>
</dbReference>
<dbReference type="Proteomes" id="UP000694701">
    <property type="component" value="Unplaced"/>
</dbReference>
<dbReference type="SMART" id="SM01289">
    <property type="entry name" value="PYRIN"/>
    <property type="match status" value="1"/>
</dbReference>
<proteinExistence type="predicted"/>
<dbReference type="InterPro" id="IPR011029">
    <property type="entry name" value="DEATH-like_dom_sf"/>
</dbReference>
<name>A0A8C2FFI9_CYPCA</name>
<dbReference type="SUPFAM" id="SSF47986">
    <property type="entry name" value="DEATH domain"/>
    <property type="match status" value="1"/>
</dbReference>
<feature type="domain" description="Pyrin" evidence="1">
    <location>
        <begin position="1"/>
        <end position="86"/>
    </location>
</feature>
<organism evidence="2 3">
    <name type="scientific">Cyprinus carpio</name>
    <name type="common">Common carp</name>
    <dbReference type="NCBI Taxonomy" id="7962"/>
    <lineage>
        <taxon>Eukaryota</taxon>
        <taxon>Metazoa</taxon>
        <taxon>Chordata</taxon>
        <taxon>Craniata</taxon>
        <taxon>Vertebrata</taxon>
        <taxon>Euteleostomi</taxon>
        <taxon>Actinopterygii</taxon>
        <taxon>Neopterygii</taxon>
        <taxon>Teleostei</taxon>
        <taxon>Ostariophysi</taxon>
        <taxon>Cypriniformes</taxon>
        <taxon>Cyprinidae</taxon>
        <taxon>Cyprininae</taxon>
        <taxon>Cyprinus</taxon>
    </lineage>
</organism>
<dbReference type="PROSITE" id="PS50824">
    <property type="entry name" value="DAPIN"/>
    <property type="match status" value="1"/>
</dbReference>
<accession>A0A8C2FFI9</accession>
<evidence type="ECO:0000313" key="3">
    <source>
        <dbReference type="Proteomes" id="UP000694701"/>
    </source>
</evidence>
<reference evidence="2" key="1">
    <citation type="submission" date="2025-08" db="UniProtKB">
        <authorList>
            <consortium name="Ensembl"/>
        </authorList>
    </citation>
    <scope>IDENTIFICATION</scope>
</reference>
<dbReference type="Pfam" id="PF02758">
    <property type="entry name" value="PYRIN"/>
    <property type="match status" value="1"/>
</dbReference>
<evidence type="ECO:0000313" key="2">
    <source>
        <dbReference type="Ensembl" id="ENSCCRP00020054838.1"/>
    </source>
</evidence>
<evidence type="ECO:0000259" key="1">
    <source>
        <dbReference type="PROSITE" id="PS50824"/>
    </source>
</evidence>
<dbReference type="Ensembl" id="ENSCCRT00020060182.1">
    <property type="protein sequence ID" value="ENSCCRP00020054838.1"/>
    <property type="gene ID" value="ENSCCRG00020025287.1"/>
</dbReference>
<dbReference type="Gene3D" id="1.10.533.10">
    <property type="entry name" value="Death Domain, Fas"/>
    <property type="match status" value="1"/>
</dbReference>
<sequence length="87" mass="10012">MMAYVPERLLATLDDLDTEGLKRFKWFLKNHKILSAAALEKADTTDTVDLLLKRFGPEEAEKITVDILRKMNHNNLANELENKQKQG</sequence>